<evidence type="ECO:0000313" key="4">
    <source>
        <dbReference type="EMBL" id="TGE38675.1"/>
    </source>
</evidence>
<dbReference type="NCBIfam" id="TIGR03801">
    <property type="entry name" value="asp_4_decarbox"/>
    <property type="match status" value="1"/>
</dbReference>
<keyword evidence="4" id="KW-0456">Lyase</keyword>
<dbReference type="InterPro" id="IPR015421">
    <property type="entry name" value="PyrdxlP-dep_Trfase_major"/>
</dbReference>
<evidence type="ECO:0000313" key="5">
    <source>
        <dbReference type="Proteomes" id="UP000298460"/>
    </source>
</evidence>
<gene>
    <name evidence="4" type="primary">aspD</name>
    <name evidence="4" type="ORF">E4K67_11075</name>
</gene>
<dbReference type="GO" id="GO:0030170">
    <property type="term" value="F:pyridoxal phosphate binding"/>
    <property type="evidence" value="ECO:0007669"/>
    <property type="project" value="InterPro"/>
</dbReference>
<keyword evidence="2" id="KW-0032">Aminotransferase</keyword>
<proteinExistence type="inferred from homology"/>
<feature type="domain" description="Aminotransferase class I/classII large" evidence="3">
    <location>
        <begin position="198"/>
        <end position="518"/>
    </location>
</feature>
<keyword evidence="1" id="KW-0663">Pyridoxal phosphate</keyword>
<dbReference type="InterPro" id="IPR015422">
    <property type="entry name" value="PyrdxlP-dep_Trfase_small"/>
</dbReference>
<dbReference type="EMBL" id="SPQQ01000003">
    <property type="protein sequence ID" value="TGE38675.1"/>
    <property type="molecule type" value="Genomic_DNA"/>
</dbReference>
<dbReference type="InterPro" id="IPR004839">
    <property type="entry name" value="Aminotransferase_I/II_large"/>
</dbReference>
<dbReference type="GO" id="GO:0006520">
    <property type="term" value="P:amino acid metabolic process"/>
    <property type="evidence" value="ECO:0007669"/>
    <property type="project" value="TreeGrafter"/>
</dbReference>
<dbReference type="PANTHER" id="PTHR43795">
    <property type="entry name" value="BIFUNCTIONAL ASPARTATE AMINOTRANSFERASE AND GLUTAMATE/ASPARTATE-PREPHENATE AMINOTRANSFERASE-RELATED"/>
    <property type="match status" value="1"/>
</dbReference>
<dbReference type="Proteomes" id="UP000298460">
    <property type="component" value="Unassembled WGS sequence"/>
</dbReference>
<dbReference type="InterPro" id="IPR004838">
    <property type="entry name" value="NHTrfase_class1_PyrdxlP-BS"/>
</dbReference>
<keyword evidence="2" id="KW-0808">Transferase</keyword>
<dbReference type="NCBIfam" id="NF006755">
    <property type="entry name" value="PRK09275.1"/>
    <property type="match status" value="1"/>
</dbReference>
<dbReference type="InterPro" id="IPR015424">
    <property type="entry name" value="PyrdxlP-dep_Trfase"/>
</dbReference>
<evidence type="ECO:0000259" key="3">
    <source>
        <dbReference type="Pfam" id="PF00155"/>
    </source>
</evidence>
<dbReference type="EC" id="2.6.1.-" evidence="2"/>
<dbReference type="AlphaFoldDB" id="A0A4Z0R8C8"/>
<reference evidence="4 5" key="1">
    <citation type="submission" date="2019-03" db="EMBL/GenBank/DDBJ databases">
        <title>Draft Genome Sequence of Desulfosporosinus fructosivorans Strain 63.6F, Isolated from Marine Sediment in the Baltic Sea.</title>
        <authorList>
            <person name="Hausmann B."/>
            <person name="Vandieken V."/>
            <person name="Pjevac P."/>
            <person name="Schreck K."/>
            <person name="Herbold C.W."/>
            <person name="Loy A."/>
        </authorList>
    </citation>
    <scope>NUCLEOTIDE SEQUENCE [LARGE SCALE GENOMIC DNA]</scope>
    <source>
        <strain evidence="4 5">63.6F</strain>
    </source>
</reference>
<evidence type="ECO:0000256" key="2">
    <source>
        <dbReference type="RuleBase" id="RU000481"/>
    </source>
</evidence>
<organism evidence="4 5">
    <name type="scientific">Desulfosporosinus fructosivorans</name>
    <dbReference type="NCBI Taxonomy" id="2018669"/>
    <lineage>
        <taxon>Bacteria</taxon>
        <taxon>Bacillati</taxon>
        <taxon>Bacillota</taxon>
        <taxon>Clostridia</taxon>
        <taxon>Eubacteriales</taxon>
        <taxon>Desulfitobacteriaceae</taxon>
        <taxon>Desulfosporosinus</taxon>
    </lineage>
</organism>
<accession>A0A4Z0R8C8</accession>
<name>A0A4Z0R8C8_9FIRM</name>
<dbReference type="PROSITE" id="PS00105">
    <property type="entry name" value="AA_TRANSFER_CLASS_1"/>
    <property type="match status" value="1"/>
</dbReference>
<dbReference type="CDD" id="cd00609">
    <property type="entry name" value="AAT_like"/>
    <property type="match status" value="1"/>
</dbReference>
<dbReference type="GO" id="GO:0008483">
    <property type="term" value="F:transaminase activity"/>
    <property type="evidence" value="ECO:0007669"/>
    <property type="project" value="UniProtKB-KW"/>
</dbReference>
<protein>
    <recommendedName>
        <fullName evidence="2">Aminotransferase</fullName>
        <ecNumber evidence="2">2.6.1.-</ecNumber>
    </recommendedName>
</protein>
<dbReference type="InterPro" id="IPR050478">
    <property type="entry name" value="Ethylene_sulfur-biosynth"/>
</dbReference>
<keyword evidence="5" id="KW-1185">Reference proteome</keyword>
<dbReference type="GO" id="GO:0016829">
    <property type="term" value="F:lyase activity"/>
    <property type="evidence" value="ECO:0007669"/>
    <property type="project" value="UniProtKB-KW"/>
</dbReference>
<dbReference type="OrthoDB" id="9804407at2"/>
<sequence length="542" mass="61933">MTINNIVRRKIEQTYEQLSPFELKDKLISLANKNGDTSIWAMLNAGRGNPNWIAATPREAFFTLGQFAMEETRSTWRDADLAGMPKTNNISARLKTYLEQHQDAPGADFLKKALDYGAINWGFNPDAWIHELVDGIIGDNYPVPDRMLSHLEQVVHDYLIQEMCNNDSPPGKYDLFAVEGGTAAMCYIFDSLIANKLLSIGDKIALMVPTFTPYLEIPHLERYNFEIIRINALEMDERGIHTWQYANSEIDKLANPSIKALYVVNPSNPPSVAIRNESKDHIIKLVKEHNPNLMIITDDVYGTFVNKFRSLMAELPFNTLGVYSFSKYFGATGWRLGVIAVHQDNVFDQLLKDLPRDETDALAERYGTISLHPEQLRFIDRMVADSRQVALNHTAGLSTPQQVQMGLFALFALLDRENRYKKLTQRICRHRQELLYEGFGLELRTDQFDAAYYSQIDLLVWAEIKYGHKFSDYLQANYEPTDILFRLAEESSIVLLNGWGFGGPKWSIRTSLANLNDEAYLQIGKTVQKTFEEYATSWKALK</sequence>
<dbReference type="InterPro" id="IPR022518">
    <property type="entry name" value="Aspartate_4-decarboxylase"/>
</dbReference>
<dbReference type="PANTHER" id="PTHR43795:SF2">
    <property type="entry name" value="BIFUNCTIONAL ASPARTATE AMINOTRANSFERASE AND GLUTAMATE_ASPARTATE-PREPHENATE AMINOTRANSFERASE"/>
    <property type="match status" value="1"/>
</dbReference>
<dbReference type="Gene3D" id="1.10.20.110">
    <property type="match status" value="1"/>
</dbReference>
<dbReference type="Gene3D" id="3.90.1150.10">
    <property type="entry name" value="Aspartate Aminotransferase, domain 1"/>
    <property type="match status" value="1"/>
</dbReference>
<dbReference type="Gene3D" id="3.40.640.10">
    <property type="entry name" value="Type I PLP-dependent aspartate aminotransferase-like (Major domain)"/>
    <property type="match status" value="1"/>
</dbReference>
<comment type="cofactor">
    <cofactor evidence="2">
        <name>pyridoxal 5'-phosphate</name>
        <dbReference type="ChEBI" id="CHEBI:597326"/>
    </cofactor>
</comment>
<dbReference type="SUPFAM" id="SSF53383">
    <property type="entry name" value="PLP-dependent transferases"/>
    <property type="match status" value="1"/>
</dbReference>
<comment type="similarity">
    <text evidence="2">Belongs to the class-I pyridoxal-phosphate-dependent aminotransferase family.</text>
</comment>
<comment type="caution">
    <text evidence="4">The sequence shown here is derived from an EMBL/GenBank/DDBJ whole genome shotgun (WGS) entry which is preliminary data.</text>
</comment>
<evidence type="ECO:0000256" key="1">
    <source>
        <dbReference type="ARBA" id="ARBA00022898"/>
    </source>
</evidence>
<dbReference type="Pfam" id="PF00155">
    <property type="entry name" value="Aminotran_1_2"/>
    <property type="match status" value="1"/>
</dbReference>